<dbReference type="AlphaFoldDB" id="A0AA41UIX4"/>
<dbReference type="SUPFAM" id="SSF53756">
    <property type="entry name" value="UDP-Glycosyltransferase/glycogen phosphorylase"/>
    <property type="match status" value="1"/>
</dbReference>
<name>A0AA41UIX4_9BACT</name>
<dbReference type="Gene3D" id="3.40.50.2000">
    <property type="entry name" value="Glycogen Phosphorylase B"/>
    <property type="match status" value="1"/>
</dbReference>
<gene>
    <name evidence="1" type="ORF">MRX98_08265</name>
</gene>
<evidence type="ECO:0000313" key="1">
    <source>
        <dbReference type="EMBL" id="MCJ8500564.1"/>
    </source>
</evidence>
<dbReference type="RefSeq" id="WP_246905294.1">
    <property type="nucleotide sequence ID" value="NZ_JALJRB010000007.1"/>
</dbReference>
<dbReference type="Proteomes" id="UP001165427">
    <property type="component" value="Unassembled WGS sequence"/>
</dbReference>
<comment type="caution">
    <text evidence="1">The sequence shown here is derived from an EMBL/GenBank/DDBJ whole genome shotgun (WGS) entry which is preliminary data.</text>
</comment>
<dbReference type="EMBL" id="JALJRB010000007">
    <property type="protein sequence ID" value="MCJ8500564.1"/>
    <property type="molecule type" value="Genomic_DNA"/>
</dbReference>
<evidence type="ECO:0000313" key="2">
    <source>
        <dbReference type="Proteomes" id="UP001165427"/>
    </source>
</evidence>
<sequence>MAPTKLLVIKRGAFGDMVQADGALRDIRAAFPSAEIVLLTTPPYAKLMRRCPHIDRLLIDPRLLDL</sequence>
<organism evidence="1 2">
    <name type="scientific">Desulfatitalea alkaliphila</name>
    <dbReference type="NCBI Taxonomy" id="2929485"/>
    <lineage>
        <taxon>Bacteria</taxon>
        <taxon>Pseudomonadati</taxon>
        <taxon>Thermodesulfobacteriota</taxon>
        <taxon>Desulfobacteria</taxon>
        <taxon>Desulfobacterales</taxon>
        <taxon>Desulfosarcinaceae</taxon>
        <taxon>Desulfatitalea</taxon>
    </lineage>
</organism>
<proteinExistence type="predicted"/>
<keyword evidence="2" id="KW-1185">Reference proteome</keyword>
<reference evidence="1" key="1">
    <citation type="submission" date="2022-04" db="EMBL/GenBank/DDBJ databases">
        <title>Desulfatitalea alkaliphila sp. nov., a novel anaerobic sulfate-reducing bacterium isolated from terrestrial mud volcano, Taman Peninsula, Russia.</title>
        <authorList>
            <person name="Khomyakova M.A."/>
            <person name="Merkel A.Y."/>
            <person name="Slobodkin A.I."/>
        </authorList>
    </citation>
    <scope>NUCLEOTIDE SEQUENCE</scope>
    <source>
        <strain evidence="1">M08but</strain>
    </source>
</reference>
<accession>A0AA41UIX4</accession>
<protein>
    <submittedName>
        <fullName evidence="1">Uncharacterized protein</fullName>
    </submittedName>
</protein>